<keyword evidence="5 7" id="KW-0472">Membrane</keyword>
<keyword evidence="7" id="KW-1133">Transmembrane helix</keyword>
<dbReference type="GO" id="GO:0005886">
    <property type="term" value="C:plasma membrane"/>
    <property type="evidence" value="ECO:0007669"/>
    <property type="project" value="UniProtKB-SubCell"/>
</dbReference>
<dbReference type="CDD" id="cd07984">
    <property type="entry name" value="LPLAT_LABLAT-like"/>
    <property type="match status" value="1"/>
</dbReference>
<keyword evidence="2" id="KW-1003">Cell membrane</keyword>
<keyword evidence="3" id="KW-0997">Cell inner membrane</keyword>
<feature type="transmembrane region" description="Helical" evidence="7">
    <location>
        <begin position="213"/>
        <end position="236"/>
    </location>
</feature>
<evidence type="ECO:0000313" key="9">
    <source>
        <dbReference type="Proteomes" id="UP000469346"/>
    </source>
</evidence>
<name>A0A6N9TMU2_DISTH</name>
<evidence type="ECO:0000256" key="6">
    <source>
        <dbReference type="ARBA" id="ARBA00023315"/>
    </source>
</evidence>
<reference evidence="8 9" key="1">
    <citation type="submission" date="2020-02" db="EMBL/GenBank/DDBJ databases">
        <title>Comparative genomics of sulfur disproportionating microorganisms.</title>
        <authorList>
            <person name="Ward L.M."/>
            <person name="Bertran E."/>
            <person name="Johnston D.T."/>
        </authorList>
    </citation>
    <scope>NUCLEOTIDE SEQUENCE [LARGE SCALE GENOMIC DNA]</scope>
    <source>
        <strain evidence="8 9">DSM 100025</strain>
    </source>
</reference>
<keyword evidence="6 8" id="KW-0012">Acyltransferase</keyword>
<dbReference type="Proteomes" id="UP000469346">
    <property type="component" value="Unassembled WGS sequence"/>
</dbReference>
<dbReference type="GO" id="GO:0009247">
    <property type="term" value="P:glycolipid biosynthetic process"/>
    <property type="evidence" value="ECO:0007669"/>
    <property type="project" value="UniProtKB-ARBA"/>
</dbReference>
<organism evidence="8 9">
    <name type="scientific">Dissulfurirhabdus thermomarina</name>
    <dbReference type="NCBI Taxonomy" id="1765737"/>
    <lineage>
        <taxon>Bacteria</taxon>
        <taxon>Deltaproteobacteria</taxon>
        <taxon>Dissulfurirhabdaceae</taxon>
        <taxon>Dissulfurirhabdus</taxon>
    </lineage>
</organism>
<dbReference type="GO" id="GO:0016746">
    <property type="term" value="F:acyltransferase activity"/>
    <property type="evidence" value="ECO:0007669"/>
    <property type="project" value="UniProtKB-KW"/>
</dbReference>
<dbReference type="RefSeq" id="WP_163297554.1">
    <property type="nucleotide sequence ID" value="NZ_JAAGRR010000003.1"/>
</dbReference>
<keyword evidence="4 8" id="KW-0808">Transferase</keyword>
<dbReference type="EMBL" id="JAAGRR010000003">
    <property type="protein sequence ID" value="NDY41393.1"/>
    <property type="molecule type" value="Genomic_DNA"/>
</dbReference>
<dbReference type="PANTHER" id="PTHR30606">
    <property type="entry name" value="LIPID A BIOSYNTHESIS LAUROYL ACYLTRANSFERASE"/>
    <property type="match status" value="1"/>
</dbReference>
<comment type="caution">
    <text evidence="8">The sequence shown here is derived from an EMBL/GenBank/DDBJ whole genome shotgun (WGS) entry which is preliminary data.</text>
</comment>
<evidence type="ECO:0000256" key="1">
    <source>
        <dbReference type="ARBA" id="ARBA00004533"/>
    </source>
</evidence>
<evidence type="ECO:0000256" key="2">
    <source>
        <dbReference type="ARBA" id="ARBA00022475"/>
    </source>
</evidence>
<evidence type="ECO:0000256" key="4">
    <source>
        <dbReference type="ARBA" id="ARBA00022679"/>
    </source>
</evidence>
<evidence type="ECO:0000313" key="8">
    <source>
        <dbReference type="EMBL" id="NDY41393.1"/>
    </source>
</evidence>
<dbReference type="PANTHER" id="PTHR30606:SF9">
    <property type="entry name" value="LIPID A BIOSYNTHESIS LAUROYLTRANSFERASE"/>
    <property type="match status" value="1"/>
</dbReference>
<dbReference type="InterPro" id="IPR004960">
    <property type="entry name" value="LipA_acyltrans"/>
</dbReference>
<evidence type="ECO:0000256" key="3">
    <source>
        <dbReference type="ARBA" id="ARBA00022519"/>
    </source>
</evidence>
<keyword evidence="7" id="KW-0812">Transmembrane</keyword>
<protein>
    <submittedName>
        <fullName evidence="8">Lysophospholipid acyltransferase family protein</fullName>
    </submittedName>
</protein>
<evidence type="ECO:0000256" key="7">
    <source>
        <dbReference type="SAM" id="Phobius"/>
    </source>
</evidence>
<evidence type="ECO:0000256" key="5">
    <source>
        <dbReference type="ARBA" id="ARBA00023136"/>
    </source>
</evidence>
<keyword evidence="9" id="KW-1185">Reference proteome</keyword>
<dbReference type="AlphaFoldDB" id="A0A6N9TMU2"/>
<proteinExistence type="predicted"/>
<dbReference type="Pfam" id="PF03279">
    <property type="entry name" value="Lip_A_acyltrans"/>
    <property type="match status" value="1"/>
</dbReference>
<gene>
    <name evidence="8" type="ORF">G3N55_00815</name>
</gene>
<sequence length="307" mass="35175">MILPRKFYLLLFYVFARTTPRFWQVWQNRAVSKLFFLAWGRMRRIVQGNLAVVLGLPPDAPRVRRLARNVFRNYGLYLVDYVRISWITPRTLPRVIAEEAGTAHIRAALDRGRGAILVTPHLGHWELGGLSLAFRGLSVTALTLTDHESRVQEYRDRVRGRLGIETVHIAPDDPGTVLKLARLLRENKVVVMLGDRWEGGKRVPVTFFGRRTFFPAGAAALALATGAPIIPVFVVLRPDNRYRAWMETPVEVVRRPNQRGEAVLAEKTQELAAAFERVIARHPDQWYHFFDYWSRYGCEDPAARPTP</sequence>
<comment type="subcellular location">
    <subcellularLocation>
        <location evidence="1">Cell inner membrane</location>
    </subcellularLocation>
</comment>
<accession>A0A6N9TMU2</accession>